<dbReference type="VEuPathDB" id="PiroplasmaDB:TA04090"/>
<evidence type="ECO:0000313" key="6">
    <source>
        <dbReference type="Proteomes" id="UP000001950"/>
    </source>
</evidence>
<dbReference type="Pfam" id="PF00258">
    <property type="entry name" value="Flavodoxin_1"/>
    <property type="match status" value="1"/>
</dbReference>
<feature type="transmembrane region" description="Helical" evidence="3">
    <location>
        <begin position="527"/>
        <end position="543"/>
    </location>
</feature>
<feature type="transmembrane region" description="Helical" evidence="3">
    <location>
        <begin position="563"/>
        <end position="586"/>
    </location>
</feature>
<gene>
    <name evidence="5" type="ORF">TA04090</name>
</gene>
<dbReference type="PANTHER" id="PTHR19384:SF17">
    <property type="entry name" value="NADPH--CYTOCHROME P450 REDUCTASE"/>
    <property type="match status" value="1"/>
</dbReference>
<dbReference type="Gene3D" id="3.40.50.80">
    <property type="entry name" value="Nucleotide-binding domain of ferredoxin-NADP reductase (FNR) module"/>
    <property type="match status" value="1"/>
</dbReference>
<dbReference type="InterPro" id="IPR029039">
    <property type="entry name" value="Flavoprotein-like_sf"/>
</dbReference>
<dbReference type="EMBL" id="CR940352">
    <property type="protein sequence ID" value="CAI75327.1"/>
    <property type="molecule type" value="Genomic_DNA"/>
</dbReference>
<evidence type="ECO:0000256" key="1">
    <source>
        <dbReference type="ARBA" id="ARBA00022630"/>
    </source>
</evidence>
<dbReference type="KEGG" id="tan:TA04090"/>
<dbReference type="GO" id="GO:0003958">
    <property type="term" value="F:NADPH-hemoprotein reductase activity"/>
    <property type="evidence" value="ECO:0007669"/>
    <property type="project" value="UniProtKB-EC"/>
</dbReference>
<reference evidence="5 6" key="1">
    <citation type="journal article" date="2005" name="Science">
        <title>Genome of the host-cell transforming parasite Theileria annulata compared with T. parva.</title>
        <authorList>
            <person name="Pain A."/>
            <person name="Renauld H."/>
            <person name="Berriman M."/>
            <person name="Murphy L."/>
            <person name="Yeats C.A."/>
            <person name="Weir W."/>
            <person name="Kerhornou A."/>
            <person name="Aslett M."/>
            <person name="Bishop R."/>
            <person name="Bouchier C."/>
            <person name="Cochet M."/>
            <person name="Coulson R.M.R."/>
            <person name="Cronin A."/>
            <person name="de Villiers E.P."/>
            <person name="Fraser A."/>
            <person name="Fosker N."/>
            <person name="Gardner M."/>
            <person name="Goble A."/>
            <person name="Griffiths-Jones S."/>
            <person name="Harris D.E."/>
            <person name="Katzer F."/>
            <person name="Larke N."/>
            <person name="Lord A."/>
            <person name="Maser P."/>
            <person name="McKellar S."/>
            <person name="Mooney P."/>
            <person name="Morton F."/>
            <person name="Nene V."/>
            <person name="O'Neil S."/>
            <person name="Price C."/>
            <person name="Quail M.A."/>
            <person name="Rabbinowitsch E."/>
            <person name="Rawlings N.D."/>
            <person name="Rutter S."/>
            <person name="Saunders D."/>
            <person name="Seeger K."/>
            <person name="Shah T."/>
            <person name="Squares R."/>
            <person name="Squares S."/>
            <person name="Tivey A."/>
            <person name="Walker A.R."/>
            <person name="Woodward J."/>
            <person name="Dobbelaere D.A.E."/>
            <person name="Langsley G."/>
            <person name="Rajandream M.A."/>
            <person name="McKeever D."/>
            <person name="Shiels B."/>
            <person name="Tait A."/>
            <person name="Barrell B.G."/>
            <person name="Hall N."/>
        </authorList>
    </citation>
    <scope>NUCLEOTIDE SEQUENCE [LARGE SCALE GENOMIC DNA]</scope>
    <source>
        <strain evidence="6">Ankara</strain>
    </source>
</reference>
<dbReference type="OrthoDB" id="1688044at2759"/>
<sequence>MIEDLSVIINLGLGISCIITQLYILKYKNKITKKLDFDKKCKIFYASQTGTSERFSRILYDKLLQFNICSNKPIDLEDFKEEEFYIEDSIFIFLISTHYDGLFPDNTKNFLKILKKLEINNTNLKINYCIFGLGNSDYEYFNQAAKLLQSSLNSLNANEFIPIYLSDELNGINKEFDNWFKILIKSFNKIYNKNFIITNQEPNYYKSWRHLCELEMRYENIIMKNNFVPIPKDIICKQQYQCIEAKIIQNYNLIPNSDQSVHEIIWIKLLHLFQDMVILIKKLLFHHHFLYQILLRYPVTVLAHTATRILPERGSLLLFSSLSLSYGAWFYGTSTSTTTVKLYCDLTSLPNDEIILNFCTFIKDKKEIERIEQIINSKLMKLIREEVKLLFNEFLILFFPNVKFNLSGFLQLIPKQIPKAYTISSIPNKNIKIIVKKVEYNLHSLKTFYKINMNKNIFNEVTKTELYKRRIYKGNCSNYLCNLIVGDTIKFFIRSSIFSNINFNNNFLLIANGTGTPLRCLQQQLQSPIYTITSSLVIYLVIYKENLFLLTRSILNIYFQNPIFWNYFFNFLVIWVNFGLISILGISGIRPIYKLIEEKKLNNKVIIYLGFRSKNHILYHEELNHLQNLNNFHISYAFSREQVNSSK</sequence>
<dbReference type="InParanoid" id="Q4UCX4"/>
<dbReference type="RefSeq" id="XP_954803.1">
    <property type="nucleotide sequence ID" value="XM_949710.1"/>
</dbReference>
<dbReference type="Gene3D" id="2.40.30.10">
    <property type="entry name" value="Translation factors"/>
    <property type="match status" value="1"/>
</dbReference>
<dbReference type="InterPro" id="IPR017938">
    <property type="entry name" value="Riboflavin_synthase-like_b-brl"/>
</dbReference>
<dbReference type="STRING" id="5874.Q4UCX4"/>
<keyword evidence="1" id="KW-0285">Flavoprotein</keyword>
<dbReference type="SUPFAM" id="SSF52218">
    <property type="entry name" value="Flavoproteins"/>
    <property type="match status" value="1"/>
</dbReference>
<dbReference type="PANTHER" id="PTHR19384">
    <property type="entry name" value="NITRIC OXIDE SYNTHASE-RELATED"/>
    <property type="match status" value="1"/>
</dbReference>
<dbReference type="GO" id="GO:0010181">
    <property type="term" value="F:FMN binding"/>
    <property type="evidence" value="ECO:0007669"/>
    <property type="project" value="InterPro"/>
</dbReference>
<dbReference type="Proteomes" id="UP000001950">
    <property type="component" value="Chromosome 3"/>
</dbReference>
<dbReference type="GO" id="GO:0050660">
    <property type="term" value="F:flavin adenine dinucleotide binding"/>
    <property type="evidence" value="ECO:0007669"/>
    <property type="project" value="TreeGrafter"/>
</dbReference>
<dbReference type="PROSITE" id="PS50902">
    <property type="entry name" value="FLAVODOXIN_LIKE"/>
    <property type="match status" value="1"/>
</dbReference>
<organism evidence="5 6">
    <name type="scientific">Theileria annulata</name>
    <dbReference type="NCBI Taxonomy" id="5874"/>
    <lineage>
        <taxon>Eukaryota</taxon>
        <taxon>Sar</taxon>
        <taxon>Alveolata</taxon>
        <taxon>Apicomplexa</taxon>
        <taxon>Aconoidasida</taxon>
        <taxon>Piroplasmida</taxon>
        <taxon>Theileriidae</taxon>
        <taxon>Theileria</taxon>
    </lineage>
</organism>
<dbReference type="PRINTS" id="PR00369">
    <property type="entry name" value="FLAVODOXIN"/>
</dbReference>
<protein>
    <recommendedName>
        <fullName evidence="2">NADPH--hemoprotein reductase</fullName>
        <ecNumber evidence="2">1.6.2.4</ecNumber>
    </recommendedName>
</protein>
<dbReference type="GO" id="GO:0005829">
    <property type="term" value="C:cytosol"/>
    <property type="evidence" value="ECO:0007669"/>
    <property type="project" value="TreeGrafter"/>
</dbReference>
<keyword evidence="6" id="KW-1185">Reference proteome</keyword>
<dbReference type="AlphaFoldDB" id="Q4UCX4"/>
<feature type="transmembrane region" description="Helical" evidence="3">
    <location>
        <begin position="6"/>
        <end position="25"/>
    </location>
</feature>
<name>Q4UCX4_THEAN</name>
<feature type="domain" description="Flavodoxin-like" evidence="4">
    <location>
        <begin position="41"/>
        <end position="184"/>
    </location>
</feature>
<dbReference type="EC" id="1.6.2.4" evidence="2"/>
<keyword evidence="3" id="KW-0812">Transmembrane</keyword>
<proteinExistence type="predicted"/>
<dbReference type="InterPro" id="IPR008254">
    <property type="entry name" value="Flavodoxin/NO_synth"/>
</dbReference>
<evidence type="ECO:0000259" key="4">
    <source>
        <dbReference type="PROSITE" id="PS50902"/>
    </source>
</evidence>
<evidence type="ECO:0000256" key="2">
    <source>
        <dbReference type="ARBA" id="ARBA00023797"/>
    </source>
</evidence>
<evidence type="ECO:0000256" key="3">
    <source>
        <dbReference type="SAM" id="Phobius"/>
    </source>
</evidence>
<accession>Q4UCX4</accession>
<keyword evidence="5" id="KW-0560">Oxidoreductase</keyword>
<dbReference type="GeneID" id="3865386"/>
<keyword evidence="3" id="KW-1133">Transmembrane helix</keyword>
<evidence type="ECO:0000313" key="5">
    <source>
        <dbReference type="EMBL" id="CAI75327.1"/>
    </source>
</evidence>
<dbReference type="FunCoup" id="Q4UCX4">
    <property type="interactions" value="299"/>
</dbReference>
<dbReference type="eggNOG" id="KOG1158">
    <property type="taxonomic scope" value="Eukaryota"/>
</dbReference>
<dbReference type="InterPro" id="IPR039261">
    <property type="entry name" value="FNR_nucleotide-bd"/>
</dbReference>
<dbReference type="SUPFAM" id="SSF63380">
    <property type="entry name" value="Riboflavin synthase domain-like"/>
    <property type="match status" value="1"/>
</dbReference>
<dbReference type="InterPro" id="IPR001094">
    <property type="entry name" value="Flavdoxin-like"/>
</dbReference>
<keyword evidence="3" id="KW-0472">Membrane</keyword>
<dbReference type="SUPFAM" id="SSF52343">
    <property type="entry name" value="Ferredoxin reductase-like, C-terminal NADP-linked domain"/>
    <property type="match status" value="1"/>
</dbReference>
<dbReference type="Gene3D" id="3.40.50.360">
    <property type="match status" value="1"/>
</dbReference>